<comment type="function">
    <text evidence="5">Converts 2-succinylbenzoate (OSB) to 2-succinylbenzoyl-CoA (OSB-CoA).</text>
</comment>
<dbReference type="InterPro" id="IPR000873">
    <property type="entry name" value="AMP-dep_synth/lig_dom"/>
</dbReference>
<keyword evidence="2 5" id="KW-0436">Ligase</keyword>
<evidence type="ECO:0000313" key="9">
    <source>
        <dbReference type="Proteomes" id="UP000192288"/>
    </source>
</evidence>
<dbReference type="PANTHER" id="PTHR43201:SF5">
    <property type="entry name" value="MEDIUM-CHAIN ACYL-COA LIGASE ACSF2, MITOCHONDRIAL"/>
    <property type="match status" value="1"/>
</dbReference>
<dbReference type="RefSeq" id="WP_004914859.1">
    <property type="nucleotide sequence ID" value="NZ_MPLS01000026.1"/>
</dbReference>
<keyword evidence="1 5" id="KW-0474">Menaquinone biosynthesis</keyword>
<comment type="catalytic activity">
    <reaction evidence="5">
        <text>2-succinylbenzoate + ATP + CoA = 2-succinylbenzoyl-CoA + AMP + diphosphate</text>
        <dbReference type="Rhea" id="RHEA:17009"/>
        <dbReference type="ChEBI" id="CHEBI:18325"/>
        <dbReference type="ChEBI" id="CHEBI:30616"/>
        <dbReference type="ChEBI" id="CHEBI:33019"/>
        <dbReference type="ChEBI" id="CHEBI:57287"/>
        <dbReference type="ChEBI" id="CHEBI:57364"/>
        <dbReference type="ChEBI" id="CHEBI:456215"/>
        <dbReference type="EC" id="6.2.1.26"/>
    </reaction>
</comment>
<comment type="pathway">
    <text evidence="5">Quinol/quinone metabolism; menaquinone biosynthesis.</text>
</comment>
<organism evidence="8 9">
    <name type="scientific">Leuconostoc pseudomesenteroides</name>
    <dbReference type="NCBI Taxonomy" id="33968"/>
    <lineage>
        <taxon>Bacteria</taxon>
        <taxon>Bacillati</taxon>
        <taxon>Bacillota</taxon>
        <taxon>Bacilli</taxon>
        <taxon>Lactobacillales</taxon>
        <taxon>Lactobacillaceae</taxon>
        <taxon>Leuconostoc</taxon>
    </lineage>
</organism>
<dbReference type="InterPro" id="IPR045851">
    <property type="entry name" value="AMP-bd_C_sf"/>
</dbReference>
<evidence type="ECO:0000259" key="7">
    <source>
        <dbReference type="Pfam" id="PF13193"/>
    </source>
</evidence>
<dbReference type="UniPathway" id="UPA01057">
    <property type="reaction ID" value="UER00166"/>
</dbReference>
<reference evidence="8 9" key="1">
    <citation type="journal article" date="2017" name="Front. Microbiol.">
        <title>Genomic Characterization of Dairy Associated Leuconostoc Species and Diversity of Leuconostocs in Undefined Mixed Mesophilic Starter Cultures.</title>
        <authorList>
            <person name="Frantzen C.A."/>
            <person name="Kot W."/>
            <person name="Pedersen T.B."/>
            <person name="Ardo Y.M."/>
            <person name="Broadbent J.R."/>
            <person name="Neve H."/>
            <person name="Hansen L.H."/>
            <person name="Dal Bello F."/>
            <person name="Ostlie H.M."/>
            <person name="Kleppen H.P."/>
            <person name="Vogensen F.K."/>
            <person name="Holo H."/>
        </authorList>
    </citation>
    <scope>NUCLEOTIDE SEQUENCE [LARGE SCALE GENOMIC DNA]</scope>
    <source>
        <strain evidence="8 9">LMGCF08</strain>
    </source>
</reference>
<proteinExistence type="inferred from homology"/>
<dbReference type="InterPro" id="IPR020845">
    <property type="entry name" value="AMP-binding_CS"/>
</dbReference>
<keyword evidence="3 5" id="KW-0547">Nucleotide-binding</keyword>
<evidence type="ECO:0000256" key="4">
    <source>
        <dbReference type="ARBA" id="ARBA00022840"/>
    </source>
</evidence>
<dbReference type="EMBL" id="MPLS01000026">
    <property type="protein sequence ID" value="ORI97419.1"/>
    <property type="molecule type" value="Genomic_DNA"/>
</dbReference>
<dbReference type="GO" id="GO:0031956">
    <property type="term" value="F:medium-chain fatty acid-CoA ligase activity"/>
    <property type="evidence" value="ECO:0007669"/>
    <property type="project" value="TreeGrafter"/>
</dbReference>
<dbReference type="UniPathway" id="UPA00079"/>
<evidence type="ECO:0000313" key="8">
    <source>
        <dbReference type="EMBL" id="ORI97419.1"/>
    </source>
</evidence>
<dbReference type="InterPro" id="IPR025110">
    <property type="entry name" value="AMP-bd_C"/>
</dbReference>
<evidence type="ECO:0000256" key="2">
    <source>
        <dbReference type="ARBA" id="ARBA00022598"/>
    </source>
</evidence>
<dbReference type="Proteomes" id="UP000192288">
    <property type="component" value="Unassembled WGS sequence"/>
</dbReference>
<dbReference type="GO" id="GO:0009234">
    <property type="term" value="P:menaquinone biosynthetic process"/>
    <property type="evidence" value="ECO:0007669"/>
    <property type="project" value="UniProtKB-UniRule"/>
</dbReference>
<protein>
    <recommendedName>
        <fullName evidence="5">2-succinylbenzoate--CoA ligase</fullName>
        <ecNumber evidence="5">6.2.1.26</ecNumber>
    </recommendedName>
    <alternativeName>
        <fullName evidence="5">o-succinylbenzoyl-CoA synthetase</fullName>
        <shortName evidence="5">OSB-CoA synthetase</shortName>
    </alternativeName>
</protein>
<evidence type="ECO:0000259" key="6">
    <source>
        <dbReference type="Pfam" id="PF00501"/>
    </source>
</evidence>
<dbReference type="STRING" id="33968.BMS77_00930"/>
<dbReference type="GO" id="GO:0008756">
    <property type="term" value="F:o-succinylbenzoate-CoA ligase activity"/>
    <property type="evidence" value="ECO:0007669"/>
    <property type="project" value="UniProtKB-UniRule"/>
</dbReference>
<comment type="similarity">
    <text evidence="5">Belongs to the ATP-dependent AMP-binding enzyme family. MenE subfamily.</text>
</comment>
<dbReference type="eggNOG" id="COG0318">
    <property type="taxonomic scope" value="Bacteria"/>
</dbReference>
<dbReference type="GO" id="GO:0006631">
    <property type="term" value="P:fatty acid metabolic process"/>
    <property type="evidence" value="ECO:0007669"/>
    <property type="project" value="TreeGrafter"/>
</dbReference>
<dbReference type="NCBIfam" id="NF002966">
    <property type="entry name" value="PRK03640.1"/>
    <property type="match status" value="1"/>
</dbReference>
<dbReference type="InterPro" id="IPR042099">
    <property type="entry name" value="ANL_N_sf"/>
</dbReference>
<dbReference type="PROSITE" id="PS00455">
    <property type="entry name" value="AMP_BINDING"/>
    <property type="match status" value="1"/>
</dbReference>
<dbReference type="GO" id="GO:0005524">
    <property type="term" value="F:ATP binding"/>
    <property type="evidence" value="ECO:0007669"/>
    <property type="project" value="UniProtKB-KW"/>
</dbReference>
<dbReference type="PANTHER" id="PTHR43201">
    <property type="entry name" value="ACYL-COA SYNTHETASE"/>
    <property type="match status" value="1"/>
</dbReference>
<evidence type="ECO:0000256" key="1">
    <source>
        <dbReference type="ARBA" id="ARBA00022428"/>
    </source>
</evidence>
<evidence type="ECO:0000256" key="5">
    <source>
        <dbReference type="HAMAP-Rule" id="MF_00731"/>
    </source>
</evidence>
<dbReference type="EC" id="6.2.1.26" evidence="5"/>
<feature type="domain" description="AMP-binding enzyme C-terminal" evidence="7">
    <location>
        <begin position="392"/>
        <end position="464"/>
    </location>
</feature>
<name>A0A1X0VCT2_LEUPS</name>
<sequence>MENWLIKRARLTPNRVAVQEKGQQLTFQEVADQTKKIAAQLNVVIETEQRIALIATNTIASYLVIMAVQQLGKTMVFINRRLSVDEINYQLADADISVLITDEDYHQQLKVDKQLTVSALSTEKSARLDLVENFPDDAVTSIMYTSGTTGKPKGVMQTFNNHFFSAMGSALNLGLTADDAWLTAVPIFHISGFSILMRGLIYGMRVVLLPKFDAHQANELLVNHHITTMSVVPVMLKQLLKDLPEDVSYNSGFRTMLLGGGPTDRATLKRAQAHHIPIIQSYGMTETASQVIALDAEYADEKLGSVGKPLFPVSLKIADHYGVPVKTGNIWIKSPTLTVGYLNQPNKLAEKCRDGWFNTEDLGYLDDDGFLFVQGREGDMISSGGENIFPDEVESVYLKLPEIDNIVVVGVPDEQWGQVPVAIVIDSKLSATDLKAYGREKLAHYKVPKRFYFANDWHRNASGKTERIKFIAEITRLKELK</sequence>
<dbReference type="Pfam" id="PF00501">
    <property type="entry name" value="AMP-binding"/>
    <property type="match status" value="1"/>
</dbReference>
<dbReference type="Gene3D" id="3.30.300.30">
    <property type="match status" value="1"/>
</dbReference>
<dbReference type="Gene3D" id="3.40.50.12780">
    <property type="entry name" value="N-terminal domain of ligase-like"/>
    <property type="match status" value="1"/>
</dbReference>
<gene>
    <name evidence="5" type="primary">menE</name>
    <name evidence="8" type="ORF">BMR96_07380</name>
</gene>
<evidence type="ECO:0000256" key="3">
    <source>
        <dbReference type="ARBA" id="ARBA00022741"/>
    </source>
</evidence>
<accession>A0A1X0VCT2</accession>
<dbReference type="NCBIfam" id="TIGR01923">
    <property type="entry name" value="menE"/>
    <property type="match status" value="1"/>
</dbReference>
<keyword evidence="4 5" id="KW-0067">ATP-binding</keyword>
<dbReference type="InterPro" id="IPR010192">
    <property type="entry name" value="MenE"/>
</dbReference>
<dbReference type="Pfam" id="PF13193">
    <property type="entry name" value="AMP-binding_C"/>
    <property type="match status" value="1"/>
</dbReference>
<dbReference type="SUPFAM" id="SSF56801">
    <property type="entry name" value="Acetyl-CoA synthetase-like"/>
    <property type="match status" value="1"/>
</dbReference>
<feature type="domain" description="AMP-dependent synthetase/ligase" evidence="6">
    <location>
        <begin position="7"/>
        <end position="342"/>
    </location>
</feature>
<comment type="pathway">
    <text evidence="5">Quinol/quinone metabolism; 1,4-dihydroxy-2-naphthoate biosynthesis; 1,4-dihydroxy-2-naphthoate from chorismate: step 5/7.</text>
</comment>
<comment type="caution">
    <text evidence="8">The sequence shown here is derived from an EMBL/GenBank/DDBJ whole genome shotgun (WGS) entry which is preliminary data.</text>
</comment>
<dbReference type="HAMAP" id="MF_00731">
    <property type="entry name" value="MenE"/>
    <property type="match status" value="1"/>
</dbReference>
<dbReference type="AlphaFoldDB" id="A0A1X0VCT2"/>